<evidence type="ECO:0000313" key="1">
    <source>
        <dbReference type="EMBL" id="MFC6998844.1"/>
    </source>
</evidence>
<dbReference type="RefSeq" id="WP_262506470.1">
    <property type="nucleotide sequence ID" value="NZ_JBHSYQ010000008.1"/>
</dbReference>
<comment type="caution">
    <text evidence="1">The sequence shown here is derived from an EMBL/GenBank/DDBJ whole genome shotgun (WGS) entry which is preliminary data.</text>
</comment>
<keyword evidence="2" id="KW-1185">Reference proteome</keyword>
<gene>
    <name evidence="1" type="ORF">ACFQHR_14500</name>
</gene>
<protein>
    <submittedName>
        <fullName evidence="1">Uncharacterized protein</fullName>
    </submittedName>
</protein>
<sequence length="40" mass="4426">MKSVQDAGYRSLNRRFWPILGKTALKDEGLWGGNDGAGIF</sequence>
<dbReference type="EMBL" id="JBHSYQ010000008">
    <property type="protein sequence ID" value="MFC6998844.1"/>
    <property type="molecule type" value="Genomic_DNA"/>
</dbReference>
<name>A0ABW2DRB1_9BACT</name>
<evidence type="ECO:0000313" key="2">
    <source>
        <dbReference type="Proteomes" id="UP001596405"/>
    </source>
</evidence>
<reference evidence="2" key="1">
    <citation type="journal article" date="2019" name="Int. J. Syst. Evol. Microbiol.">
        <title>The Global Catalogue of Microorganisms (GCM) 10K type strain sequencing project: providing services to taxonomists for standard genome sequencing and annotation.</title>
        <authorList>
            <consortium name="The Broad Institute Genomics Platform"/>
            <consortium name="The Broad Institute Genome Sequencing Center for Infectious Disease"/>
            <person name="Wu L."/>
            <person name="Ma J."/>
        </authorList>
    </citation>
    <scope>NUCLEOTIDE SEQUENCE [LARGE SCALE GENOMIC DNA]</scope>
    <source>
        <strain evidence="2">CGMCC 4.7393</strain>
    </source>
</reference>
<dbReference type="Proteomes" id="UP001596405">
    <property type="component" value="Unassembled WGS sequence"/>
</dbReference>
<proteinExistence type="predicted"/>
<accession>A0ABW2DRB1</accession>
<organism evidence="1 2">
    <name type="scientific">Rufibacter roseus</name>
    <dbReference type="NCBI Taxonomy" id="1567108"/>
    <lineage>
        <taxon>Bacteria</taxon>
        <taxon>Pseudomonadati</taxon>
        <taxon>Bacteroidota</taxon>
        <taxon>Cytophagia</taxon>
        <taxon>Cytophagales</taxon>
        <taxon>Hymenobacteraceae</taxon>
        <taxon>Rufibacter</taxon>
    </lineage>
</organism>